<evidence type="ECO:0000256" key="1">
    <source>
        <dbReference type="ARBA" id="ARBA00006432"/>
    </source>
</evidence>
<dbReference type="GO" id="GO:0005783">
    <property type="term" value="C:endoplasmic reticulum"/>
    <property type="evidence" value="ECO:0007669"/>
    <property type="project" value="TreeGrafter"/>
</dbReference>
<dbReference type="InterPro" id="IPR020845">
    <property type="entry name" value="AMP-binding_CS"/>
</dbReference>
<keyword evidence="8" id="KW-1185">Reference proteome</keyword>
<dbReference type="PROSITE" id="PS00455">
    <property type="entry name" value="AMP_BINDING"/>
    <property type="match status" value="1"/>
</dbReference>
<keyword evidence="2" id="KW-0436">Ligase</keyword>
<dbReference type="SUPFAM" id="SSF56801">
    <property type="entry name" value="Acetyl-CoA synthetase-like"/>
    <property type="match status" value="1"/>
</dbReference>
<dbReference type="GO" id="GO:0004467">
    <property type="term" value="F:long-chain fatty acid-CoA ligase activity"/>
    <property type="evidence" value="ECO:0007669"/>
    <property type="project" value="UniProtKB-EC"/>
</dbReference>
<comment type="similarity">
    <text evidence="1">Belongs to the ATP-dependent AMP-binding enzyme family.</text>
</comment>
<proteinExistence type="inferred from homology"/>
<dbReference type="Proteomes" id="UP000242180">
    <property type="component" value="Unassembled WGS sequence"/>
</dbReference>
<evidence type="ECO:0000256" key="4">
    <source>
        <dbReference type="ARBA" id="ARBA00022840"/>
    </source>
</evidence>
<protein>
    <recommendedName>
        <fullName evidence="6">AMP-dependent synthetase/ligase domain-containing protein</fullName>
    </recommendedName>
</protein>
<evidence type="ECO:0000256" key="5">
    <source>
        <dbReference type="ARBA" id="ARBA00036813"/>
    </source>
</evidence>
<dbReference type="EMBL" id="MCGN01000009">
    <property type="protein sequence ID" value="ORY93470.1"/>
    <property type="molecule type" value="Genomic_DNA"/>
</dbReference>
<dbReference type="InterPro" id="IPR042099">
    <property type="entry name" value="ANL_N_sf"/>
</dbReference>
<dbReference type="OrthoDB" id="445695at2759"/>
<sequence length="670" mass="75106">MNYLKSLFLQPSPNPTVKIDDNVYRARSAEEGLITSPMFPRLADDECTAHHIWAKVTEVNAHKPAFGYRKLIKIHPKEKKDENQQTKKWLSYELDEYSWTTYGEAKETTDKMAAYLQQRGLKAGDRMLIYAKTRAEWIQMALACFALGVVITTAYDSMPPEAIAHIIQETEPKAIFTEIQLMGTLSKAHNLNSKDKQKHQPDFVIYTGEEFEGPDALKTFKQQQQDKDIAHWDTILDGQQPKAPKYTPKPKDLALIMYTSGTTGTPKGIELTHSNIVAATGAAENLVWDLLNHGQHVYIGFLPLAHVLEFILEFIMVTVGVPIGYATIRTLMGESVCGKNGDGKGKGDLEELKPTIMAGVPAVWERIRKGVIHELDKQHWTIRKAFESAVEVKWQLLNFFGQDNIITRAFDATVFQPVRQKTGGRLMYGVSGGAPLSIDTHKFINTTLCYLLQGYGLTECCGLGAITIPSLGMVTGVIGAPSPSVEFKLADVEDTDYKAENGSGELLIRGASLMRGYYKRPDLTKESFTEDGWFKTGDVATLHENGTFGITDRAKNLVKLSHGEYIALESLESKYRNTSMIKNICIIADSDKSYIIAIVEPANKDEDKDKLLKELQQTARKSDCNRAEIVKDIIVTRDIDWAESFMTTSGKLKRKDITKENQEEIDKIYK</sequence>
<comment type="catalytic activity">
    <reaction evidence="5">
        <text>a long-chain fatty acid + ATP + CoA = a long-chain fatty acyl-CoA + AMP + diphosphate</text>
        <dbReference type="Rhea" id="RHEA:15421"/>
        <dbReference type="ChEBI" id="CHEBI:30616"/>
        <dbReference type="ChEBI" id="CHEBI:33019"/>
        <dbReference type="ChEBI" id="CHEBI:57287"/>
        <dbReference type="ChEBI" id="CHEBI:57560"/>
        <dbReference type="ChEBI" id="CHEBI:83139"/>
        <dbReference type="ChEBI" id="CHEBI:456215"/>
        <dbReference type="EC" id="6.2.1.3"/>
    </reaction>
</comment>
<comment type="caution">
    <text evidence="7">The sequence shown here is derived from an EMBL/GenBank/DDBJ whole genome shotgun (WGS) entry which is preliminary data.</text>
</comment>
<dbReference type="GO" id="GO:0005524">
    <property type="term" value="F:ATP binding"/>
    <property type="evidence" value="ECO:0007669"/>
    <property type="project" value="UniProtKB-KW"/>
</dbReference>
<evidence type="ECO:0000256" key="2">
    <source>
        <dbReference type="ARBA" id="ARBA00022598"/>
    </source>
</evidence>
<dbReference type="AlphaFoldDB" id="A0A1X2H684"/>
<evidence type="ECO:0000256" key="3">
    <source>
        <dbReference type="ARBA" id="ARBA00022741"/>
    </source>
</evidence>
<dbReference type="InParanoid" id="A0A1X2H684"/>
<dbReference type="GO" id="GO:0005886">
    <property type="term" value="C:plasma membrane"/>
    <property type="evidence" value="ECO:0007669"/>
    <property type="project" value="TreeGrafter"/>
</dbReference>
<evidence type="ECO:0000313" key="7">
    <source>
        <dbReference type="EMBL" id="ORY93470.1"/>
    </source>
</evidence>
<dbReference type="Pfam" id="PF23562">
    <property type="entry name" value="AMP-binding_C_3"/>
    <property type="match status" value="1"/>
</dbReference>
<dbReference type="Pfam" id="PF00501">
    <property type="entry name" value="AMP-binding"/>
    <property type="match status" value="1"/>
</dbReference>
<evidence type="ECO:0000313" key="8">
    <source>
        <dbReference type="Proteomes" id="UP000242180"/>
    </source>
</evidence>
<dbReference type="PANTHER" id="PTHR43272:SF83">
    <property type="entry name" value="ACYL-COA SYNTHETASE LONG-CHAIN, ISOFORM J"/>
    <property type="match status" value="1"/>
</dbReference>
<feature type="domain" description="AMP-dependent synthetase/ligase" evidence="6">
    <location>
        <begin position="86"/>
        <end position="518"/>
    </location>
</feature>
<name>A0A1X2H684_SYNRA</name>
<dbReference type="STRING" id="13706.A0A1X2H684"/>
<dbReference type="InterPro" id="IPR000873">
    <property type="entry name" value="AMP-dep_synth/lig_dom"/>
</dbReference>
<dbReference type="PANTHER" id="PTHR43272">
    <property type="entry name" value="LONG-CHAIN-FATTY-ACID--COA LIGASE"/>
    <property type="match status" value="1"/>
</dbReference>
<reference evidence="7 8" key="1">
    <citation type="submission" date="2016-07" db="EMBL/GenBank/DDBJ databases">
        <title>Pervasive Adenine N6-methylation of Active Genes in Fungi.</title>
        <authorList>
            <consortium name="DOE Joint Genome Institute"/>
            <person name="Mondo S.J."/>
            <person name="Dannebaum R.O."/>
            <person name="Kuo R.C."/>
            <person name="Labutti K."/>
            <person name="Haridas S."/>
            <person name="Kuo A."/>
            <person name="Salamov A."/>
            <person name="Ahrendt S.R."/>
            <person name="Lipzen A."/>
            <person name="Sullivan W."/>
            <person name="Andreopoulos W.B."/>
            <person name="Clum A."/>
            <person name="Lindquist E."/>
            <person name="Daum C."/>
            <person name="Ramamoorthy G.K."/>
            <person name="Gryganskyi A."/>
            <person name="Culley D."/>
            <person name="Magnuson J.K."/>
            <person name="James T.Y."/>
            <person name="O'Malley M.A."/>
            <person name="Stajich J.E."/>
            <person name="Spatafora J.W."/>
            <person name="Visel A."/>
            <person name="Grigoriev I.V."/>
        </authorList>
    </citation>
    <scope>NUCLEOTIDE SEQUENCE [LARGE SCALE GENOMIC DNA]</scope>
    <source>
        <strain evidence="7 8">NRRL 2496</strain>
    </source>
</reference>
<dbReference type="GO" id="GO:0005811">
    <property type="term" value="C:lipid droplet"/>
    <property type="evidence" value="ECO:0007669"/>
    <property type="project" value="TreeGrafter"/>
</dbReference>
<dbReference type="Gene3D" id="3.40.50.12780">
    <property type="entry name" value="N-terminal domain of ligase-like"/>
    <property type="match status" value="1"/>
</dbReference>
<evidence type="ECO:0000259" key="6">
    <source>
        <dbReference type="Pfam" id="PF00501"/>
    </source>
</evidence>
<organism evidence="7 8">
    <name type="scientific">Syncephalastrum racemosum</name>
    <name type="common">Filamentous fungus</name>
    <dbReference type="NCBI Taxonomy" id="13706"/>
    <lineage>
        <taxon>Eukaryota</taxon>
        <taxon>Fungi</taxon>
        <taxon>Fungi incertae sedis</taxon>
        <taxon>Mucoromycota</taxon>
        <taxon>Mucoromycotina</taxon>
        <taxon>Mucoromycetes</taxon>
        <taxon>Mucorales</taxon>
        <taxon>Syncephalastraceae</taxon>
        <taxon>Syncephalastrum</taxon>
    </lineage>
</organism>
<keyword evidence="3" id="KW-0547">Nucleotide-binding</keyword>
<keyword evidence="4" id="KW-0067">ATP-binding</keyword>
<dbReference type="GO" id="GO:0035336">
    <property type="term" value="P:long-chain fatty-acyl-CoA metabolic process"/>
    <property type="evidence" value="ECO:0007669"/>
    <property type="project" value="TreeGrafter"/>
</dbReference>
<accession>A0A1X2H684</accession>
<gene>
    <name evidence="7" type="ORF">BCR43DRAFT_478574</name>
</gene>
<dbReference type="OMA" id="LDKQHWT"/>